<sequence>MTSCLFLSKRSGIGGAQKRCHVRAEIQLRAVCVFTAPGYVEGVKGYVSMPALQGQNRALKGRGEAGQRVKRETVHTSDMVHIPL</sequence>
<accession>A0A266N6M2</accession>
<proteinExistence type="predicted"/>
<dbReference type="AlphaFoldDB" id="A0A266N6M2"/>
<dbReference type="Proteomes" id="UP000215788">
    <property type="component" value="Unassembled WGS sequence"/>
</dbReference>
<dbReference type="EMBL" id="NQKI01000032">
    <property type="protein sequence ID" value="OZY58154.1"/>
    <property type="molecule type" value="Genomic_DNA"/>
</dbReference>
<evidence type="ECO:0000313" key="1">
    <source>
        <dbReference type="EMBL" id="OZY58154.1"/>
    </source>
</evidence>
<organism evidence="1 2">
    <name type="scientific">Pseudomonas lundensis</name>
    <dbReference type="NCBI Taxonomy" id="86185"/>
    <lineage>
        <taxon>Bacteria</taxon>
        <taxon>Pseudomonadati</taxon>
        <taxon>Pseudomonadota</taxon>
        <taxon>Gammaproteobacteria</taxon>
        <taxon>Pseudomonadales</taxon>
        <taxon>Pseudomonadaceae</taxon>
        <taxon>Pseudomonas</taxon>
    </lineage>
</organism>
<comment type="caution">
    <text evidence="1">The sequence shown here is derived from an EMBL/GenBank/DDBJ whole genome shotgun (WGS) entry which is preliminary data.</text>
</comment>
<reference evidence="1 2" key="1">
    <citation type="submission" date="2017-08" db="EMBL/GenBank/DDBJ databases">
        <title>Genomic and metabolic characterisation of spoilage-associated Pseudomonas species.</title>
        <authorList>
            <person name="Stanborough T."/>
            <person name="Fegan N."/>
            <person name="Powell S.M."/>
            <person name="Singh T."/>
            <person name="Tamplin M.L."/>
            <person name="Chandry P.S."/>
        </authorList>
    </citation>
    <scope>NUCLEOTIDE SEQUENCE [LARGE SCALE GENOMIC DNA]</scope>
    <source>
        <strain evidence="1 2">L1802</strain>
    </source>
</reference>
<protein>
    <submittedName>
        <fullName evidence="1">Uncharacterized protein</fullName>
    </submittedName>
</protein>
<evidence type="ECO:0000313" key="2">
    <source>
        <dbReference type="Proteomes" id="UP000215788"/>
    </source>
</evidence>
<gene>
    <name evidence="1" type="ORF">CJF39_17560</name>
</gene>
<name>A0A266N6M2_9PSED</name>